<dbReference type="InterPro" id="IPR013154">
    <property type="entry name" value="ADH-like_N"/>
</dbReference>
<name>A0A450S356_9GAMM</name>
<dbReference type="InterPro" id="IPR011032">
    <property type="entry name" value="GroES-like_sf"/>
</dbReference>
<sequence>MANVDNFQLLIRRPGAVEIAPAPILRAPGPKDVRVRVARVTLCGSDYALFNGRYGGPGTYPIRFGHEWSGIVEEVGEEVDDLSPGDRVTGDCSKWCGTCPSCANDRNLCRHIGKFGITEDGYAQQSLVAPRKYLYPDHHNLPLDLLALAEPFAVAMHAIRRVGTHGSDAHDRTVVIGAGALGVALCLLLQKCFGRRNVTLWETSPARRRLIRHRFRCAGVDVAAPSESVDRYTYNALYGGDSPRVVFDASGSRSGFEIALRIAGPRATVVLLGFPVEPVAEMRHISVKSLTVLGSIGGTGEFPQILEFLSIHRDFIEPMITACYPYHDVENAFSAGSNKDRHIKVQIDLSKEADSHG</sequence>
<dbReference type="GO" id="GO:0000721">
    <property type="term" value="F:(R,R)-butanediol dehydrogenase activity"/>
    <property type="evidence" value="ECO:0007669"/>
    <property type="project" value="TreeGrafter"/>
</dbReference>
<evidence type="ECO:0000256" key="1">
    <source>
        <dbReference type="ARBA" id="ARBA00001947"/>
    </source>
</evidence>
<organism evidence="9">
    <name type="scientific">Candidatus Kentrum sp. DK</name>
    <dbReference type="NCBI Taxonomy" id="2126562"/>
    <lineage>
        <taxon>Bacteria</taxon>
        <taxon>Pseudomonadati</taxon>
        <taxon>Pseudomonadota</taxon>
        <taxon>Gammaproteobacteria</taxon>
        <taxon>Candidatus Kentrum</taxon>
    </lineage>
</organism>
<proteinExistence type="inferred from homology"/>
<evidence type="ECO:0000259" key="8">
    <source>
        <dbReference type="Pfam" id="PF08240"/>
    </source>
</evidence>
<reference evidence="9" key="1">
    <citation type="submission" date="2019-02" db="EMBL/GenBank/DDBJ databases">
        <authorList>
            <person name="Gruber-Vodicka R. H."/>
            <person name="Seah K. B. B."/>
        </authorList>
    </citation>
    <scope>NUCLEOTIDE SEQUENCE</scope>
    <source>
        <strain evidence="9">BECK_DK47</strain>
    </source>
</reference>
<dbReference type="SUPFAM" id="SSF50129">
    <property type="entry name" value="GroES-like"/>
    <property type="match status" value="1"/>
</dbReference>
<evidence type="ECO:0000256" key="5">
    <source>
        <dbReference type="ARBA" id="ARBA00023002"/>
    </source>
</evidence>
<comment type="similarity">
    <text evidence="2 6">Belongs to the zinc-containing alcohol dehydrogenase family.</text>
</comment>
<dbReference type="InterPro" id="IPR013149">
    <property type="entry name" value="ADH-like_C"/>
</dbReference>
<dbReference type="AlphaFoldDB" id="A0A450S356"/>
<dbReference type="PANTHER" id="PTHR43161:SF26">
    <property type="entry name" value="GALACTITOL 1-PHOSPHATE 5-DEHYDROGENASE"/>
    <property type="match status" value="1"/>
</dbReference>
<keyword evidence="5" id="KW-0560">Oxidoreductase</keyword>
<gene>
    <name evidence="9" type="ORF">BECKDK2373B_GA0170837_101222</name>
</gene>
<dbReference type="Gene3D" id="3.40.50.720">
    <property type="entry name" value="NAD(P)-binding Rossmann-like Domain"/>
    <property type="match status" value="1"/>
</dbReference>
<comment type="cofactor">
    <cofactor evidence="1 6">
        <name>Zn(2+)</name>
        <dbReference type="ChEBI" id="CHEBI:29105"/>
    </cofactor>
</comment>
<dbReference type="GO" id="GO:0008270">
    <property type="term" value="F:zinc ion binding"/>
    <property type="evidence" value="ECO:0007669"/>
    <property type="project" value="InterPro"/>
</dbReference>
<dbReference type="Pfam" id="PF08240">
    <property type="entry name" value="ADH_N"/>
    <property type="match status" value="1"/>
</dbReference>
<feature type="domain" description="Alcohol dehydrogenase-like C-terminal" evidence="7">
    <location>
        <begin position="182"/>
        <end position="309"/>
    </location>
</feature>
<dbReference type="PANTHER" id="PTHR43161">
    <property type="entry name" value="SORBITOL DEHYDROGENASE"/>
    <property type="match status" value="1"/>
</dbReference>
<dbReference type="SUPFAM" id="SSF51735">
    <property type="entry name" value="NAD(P)-binding Rossmann-fold domains"/>
    <property type="match status" value="1"/>
</dbReference>
<dbReference type="PROSITE" id="PS00059">
    <property type="entry name" value="ADH_ZINC"/>
    <property type="match status" value="1"/>
</dbReference>
<dbReference type="InterPro" id="IPR036291">
    <property type="entry name" value="NAD(P)-bd_dom_sf"/>
</dbReference>
<accession>A0A450S356</accession>
<evidence type="ECO:0000259" key="7">
    <source>
        <dbReference type="Pfam" id="PF00107"/>
    </source>
</evidence>
<feature type="domain" description="Alcohol dehydrogenase-like N-terminal" evidence="8">
    <location>
        <begin position="29"/>
        <end position="136"/>
    </location>
</feature>
<evidence type="ECO:0000256" key="2">
    <source>
        <dbReference type="ARBA" id="ARBA00008072"/>
    </source>
</evidence>
<evidence type="ECO:0000313" key="9">
    <source>
        <dbReference type="EMBL" id="VFJ46072.1"/>
    </source>
</evidence>
<evidence type="ECO:0000256" key="3">
    <source>
        <dbReference type="ARBA" id="ARBA00022723"/>
    </source>
</evidence>
<protein>
    <submittedName>
        <fullName evidence="9">Threonine dehydrogenase</fullName>
    </submittedName>
</protein>
<dbReference type="InterPro" id="IPR002328">
    <property type="entry name" value="ADH_Zn_CS"/>
</dbReference>
<keyword evidence="3 6" id="KW-0479">Metal-binding</keyword>
<dbReference type="EMBL" id="CAADEX010000012">
    <property type="protein sequence ID" value="VFJ46072.1"/>
    <property type="molecule type" value="Genomic_DNA"/>
</dbReference>
<keyword evidence="4 6" id="KW-0862">Zinc</keyword>
<dbReference type="Pfam" id="PF00107">
    <property type="entry name" value="ADH_zinc_N"/>
    <property type="match status" value="1"/>
</dbReference>
<evidence type="ECO:0000256" key="4">
    <source>
        <dbReference type="ARBA" id="ARBA00022833"/>
    </source>
</evidence>
<dbReference type="Gene3D" id="3.90.180.10">
    <property type="entry name" value="Medium-chain alcohol dehydrogenases, catalytic domain"/>
    <property type="match status" value="1"/>
</dbReference>
<evidence type="ECO:0000256" key="6">
    <source>
        <dbReference type="RuleBase" id="RU361277"/>
    </source>
</evidence>